<evidence type="ECO:0000313" key="2">
    <source>
        <dbReference type="Proteomes" id="UP000178448"/>
    </source>
</evidence>
<proteinExistence type="predicted"/>
<sequence length="172" mass="18976">MTITMEQNSGNGSDGQREEWYLRKTLLRLPVYRDTENLRRHATVSLEVTPGGERYYLRAQCDTDNPAKRTWEAAHEIGFTVTDPLTEEPALNLLTRVVAQVYRRTDSVTLESLTDPIGIALAEVDSFNNLGPFSVALGRQLAIVDGMDLQFAGNLAIGNTAEALSSGNYVTV</sequence>
<dbReference type="Proteomes" id="UP000178448">
    <property type="component" value="Unassembled WGS sequence"/>
</dbReference>
<comment type="caution">
    <text evidence="1">The sequence shown here is derived from an EMBL/GenBank/DDBJ whole genome shotgun (WGS) entry which is preliminary data.</text>
</comment>
<dbReference type="AlphaFoldDB" id="A0A1F5YW97"/>
<gene>
    <name evidence="1" type="ORF">A2Z33_04460</name>
</gene>
<dbReference type="EMBL" id="MFJD01000003">
    <property type="protein sequence ID" value="OGG04395.1"/>
    <property type="molecule type" value="Genomic_DNA"/>
</dbReference>
<accession>A0A1F5YW97</accession>
<name>A0A1F5YW97_9BACT</name>
<organism evidence="1 2">
    <name type="scientific">Candidatus Gottesmanbacteria bacterium RBG_16_52_11</name>
    <dbReference type="NCBI Taxonomy" id="1798374"/>
    <lineage>
        <taxon>Bacteria</taxon>
        <taxon>Candidatus Gottesmaniibacteriota</taxon>
    </lineage>
</organism>
<evidence type="ECO:0000313" key="1">
    <source>
        <dbReference type="EMBL" id="OGG04395.1"/>
    </source>
</evidence>
<reference evidence="1 2" key="1">
    <citation type="journal article" date="2016" name="Nat. Commun.">
        <title>Thousands of microbial genomes shed light on interconnected biogeochemical processes in an aquifer system.</title>
        <authorList>
            <person name="Anantharaman K."/>
            <person name="Brown C.T."/>
            <person name="Hug L.A."/>
            <person name="Sharon I."/>
            <person name="Castelle C.J."/>
            <person name="Probst A.J."/>
            <person name="Thomas B.C."/>
            <person name="Singh A."/>
            <person name="Wilkins M.J."/>
            <person name="Karaoz U."/>
            <person name="Brodie E.L."/>
            <person name="Williams K.H."/>
            <person name="Hubbard S.S."/>
            <person name="Banfield J.F."/>
        </authorList>
    </citation>
    <scope>NUCLEOTIDE SEQUENCE [LARGE SCALE GENOMIC DNA]</scope>
</reference>
<protein>
    <submittedName>
        <fullName evidence="1">Uncharacterized protein</fullName>
    </submittedName>
</protein>